<evidence type="ECO:0000256" key="1">
    <source>
        <dbReference type="SAM" id="MobiDB-lite"/>
    </source>
</evidence>
<gene>
    <name evidence="2" type="ORF">D915_000110</name>
</gene>
<dbReference type="EMBL" id="JXXN02000016">
    <property type="protein sequence ID" value="THD29051.1"/>
    <property type="molecule type" value="Genomic_DNA"/>
</dbReference>
<organism evidence="2 3">
    <name type="scientific">Fasciola hepatica</name>
    <name type="common">Liver fluke</name>
    <dbReference type="NCBI Taxonomy" id="6192"/>
    <lineage>
        <taxon>Eukaryota</taxon>
        <taxon>Metazoa</taxon>
        <taxon>Spiralia</taxon>
        <taxon>Lophotrochozoa</taxon>
        <taxon>Platyhelminthes</taxon>
        <taxon>Trematoda</taxon>
        <taxon>Digenea</taxon>
        <taxon>Plagiorchiida</taxon>
        <taxon>Echinostomata</taxon>
        <taxon>Echinostomatoidea</taxon>
        <taxon>Fasciolidae</taxon>
        <taxon>Fasciola</taxon>
    </lineage>
</organism>
<evidence type="ECO:0000313" key="3">
    <source>
        <dbReference type="Proteomes" id="UP000230066"/>
    </source>
</evidence>
<feature type="region of interest" description="Disordered" evidence="1">
    <location>
        <begin position="1"/>
        <end position="30"/>
    </location>
</feature>
<proteinExistence type="predicted"/>
<comment type="caution">
    <text evidence="2">The sequence shown here is derived from an EMBL/GenBank/DDBJ whole genome shotgun (WGS) entry which is preliminary data.</text>
</comment>
<reference evidence="2" key="1">
    <citation type="submission" date="2019-03" db="EMBL/GenBank/DDBJ databases">
        <title>Improved annotation for the trematode Fasciola hepatica.</title>
        <authorList>
            <person name="Choi Y.-J."/>
            <person name="Martin J."/>
            <person name="Mitreva M."/>
        </authorList>
    </citation>
    <scope>NUCLEOTIDE SEQUENCE [LARGE SCALE GENOMIC DNA]</scope>
</reference>
<feature type="region of interest" description="Disordered" evidence="1">
    <location>
        <begin position="1398"/>
        <end position="1430"/>
    </location>
</feature>
<protein>
    <submittedName>
        <fullName evidence="2">Uncharacterized protein</fullName>
    </submittedName>
</protein>
<sequence>MHASLASIGRACTVEDEEPPETPTHSSIDSQTDYLEQCLRPIGWTARELVEKTIELLASLVHVWPYCDQTSRQYAESNCETECGTVEAEQRRTTASNSITAPATTNAIVTNASISTKCKPGVAVPPVAEVHLDRLSRLHRLCELVRCTLRLDCMTSTYSELNSGLANLYTHSDNITLKEYELLEATLSDYSRAFSSPFPTQTGHSTRPDHHVMMIKHSGLSGTTGLRSSSPSSSGLALSASVYPYSHFCTPVVSNPSQLGELRVICESLRQCLTQLKRFFHEQQSTTRLLRHFPRETKFSLFHSPTQTVTVVTNRLTSATLVSAHHLVYSGLSLLAHADITRYTHGELWEMTRGIEELDILNRQLQIACRTAHSESLCKMLMETRILQKSTESVLDEITHFELLYDPVLVACSISVGYLFTLIAYQRSIRLANAIYQQLSAVRSFDRQEAKGSPDSSTASVAQSKCLTLVEAFRVYLNQNYDRTASEYLRNEYEFIAGFLDVLSQSTNLLYQVQKLKLICSAAAAAQAKKTELDRQHQRCRFAKPVAAHESSSHAVSVEGVHGILVKRVSTEKEPSSSGEGECTPVTKNDCAYNRTSRCVRKGSGSKKHTVSQYQETLHRAGTLDRYVATGSVNYPISSNETLTNEDSKDVSKSGDTCTSVLTEEPKTTTSTGTKKVVQWSDHREISTRHHVIGRFLEMTWRYTEIHLASLFMCPPTLYVASEQASSFGGAFVKRPTGSDANVSGIGRRCTTISCLLMKPDHIRTLSGYIREVAKPDLFPVGLIPALRRQALRLEELAHRRCWFTSVRSNKIPIRQSIQFPLVSFEHPSDDKATPGAYEDVDETHSVFSPDSEVHSPSKNNQSTARSIRLSGDSSSEHRLQENCVILYLRKIKNELDNMQPAVCPTCLFPYLICSSVLSGEFITILRLNVEIFNHFSKDRNTVDRLVQSINEQLRKIDFYAPYKPTATFSAEQANQIDALLQSAYDLSRRMNSSVHRFYLYNKSLIEQLVLRMTCALSCTCSTFRSSQEPPHLPKLPIVISTVAQLFRIRELIEIFCHLAEVTMNAVLTDYWHPHQDSLHKLVTENCSASASANPTQPCSELPTLKIRLPNGIRLARILGILIRQHSSLQQTYTAISDSIRICTINYVAHFRQTLVGNTSSGDFEAGNAFFWQTPNFVDKFIHSLMTAIPPCSLDIGAPDVPCSGEEQPATRASESTFTYCKFHQAVYEQIISKLFSHFCSEWLGQATQSVDLQSTIEKLRSLLMEYRHGSSVELLAVICDCPEFQQLLSTTSARSGCKAVKTTEQELGASSHPMKAEIPSTSQSFQGTDVCVIPKCAKLSSSTTGTSRHFPAVITPRAMKDRFASRLNAPGEALAALAAGVKNSIFIPIKQLTTPDSTNCNPPGTAIKPNATVEVVSSDAKSPSTGSET</sequence>
<feature type="compositionally biased region" description="Polar residues" evidence="1">
    <location>
        <begin position="1420"/>
        <end position="1430"/>
    </location>
</feature>
<accession>A0A4E0RPS8</accession>
<keyword evidence="3" id="KW-1185">Reference proteome</keyword>
<evidence type="ECO:0000313" key="2">
    <source>
        <dbReference type="EMBL" id="THD29051.1"/>
    </source>
</evidence>
<name>A0A4E0RPS8_FASHE</name>
<feature type="region of interest" description="Disordered" evidence="1">
    <location>
        <begin position="847"/>
        <end position="874"/>
    </location>
</feature>
<feature type="compositionally biased region" description="Polar residues" evidence="1">
    <location>
        <begin position="855"/>
        <end position="866"/>
    </location>
</feature>
<dbReference type="Proteomes" id="UP000230066">
    <property type="component" value="Unassembled WGS sequence"/>
</dbReference>
<feature type="region of interest" description="Disordered" evidence="1">
    <location>
        <begin position="639"/>
        <end position="659"/>
    </location>
</feature>